<dbReference type="AlphaFoldDB" id="A0A2N9HDV0"/>
<sequence>MWLFSIRLYWGSDCGDMLLNQWPYGIGLLIANMVANGGDGVLIIVGSLIWDQLLRGRFSTLFRLAHNQEASVADYLHFHGTLPVWDVEFLRPTQDWELDAVDSFMGFLYSLPMRPGIIDSIFWNLSRHASFEVSSFYSALSQPATSQFPWRLMWKAKVPSRVAFFIWTASLGKILTTDNLRKRRVIILDWCCLCKVDGESINHLLLHCLVARDLWNLVCCLFGVSWVMPSGVVDLLFCWNGSLGNREASKIWKMIPHYIMWCLWGERNSRIFNEGGIIHSSSEVPVSTGFV</sequence>
<proteinExistence type="predicted"/>
<dbReference type="Pfam" id="PF13966">
    <property type="entry name" value="zf-RVT"/>
    <property type="match status" value="1"/>
</dbReference>
<protein>
    <recommendedName>
        <fullName evidence="1">Reverse transcriptase zinc-binding domain-containing protein</fullName>
    </recommendedName>
</protein>
<organism evidence="2">
    <name type="scientific">Fagus sylvatica</name>
    <name type="common">Beechnut</name>
    <dbReference type="NCBI Taxonomy" id="28930"/>
    <lineage>
        <taxon>Eukaryota</taxon>
        <taxon>Viridiplantae</taxon>
        <taxon>Streptophyta</taxon>
        <taxon>Embryophyta</taxon>
        <taxon>Tracheophyta</taxon>
        <taxon>Spermatophyta</taxon>
        <taxon>Magnoliopsida</taxon>
        <taxon>eudicotyledons</taxon>
        <taxon>Gunneridae</taxon>
        <taxon>Pentapetalae</taxon>
        <taxon>rosids</taxon>
        <taxon>fabids</taxon>
        <taxon>Fagales</taxon>
        <taxon>Fagaceae</taxon>
        <taxon>Fagus</taxon>
    </lineage>
</organism>
<name>A0A2N9HDV0_FAGSY</name>
<dbReference type="PANTHER" id="PTHR36617:SF15">
    <property type="entry name" value="REVERSE TRANSCRIPTASE ZINC-BINDING DOMAIN-CONTAINING PROTEIN"/>
    <property type="match status" value="1"/>
</dbReference>
<accession>A0A2N9HDV0</accession>
<evidence type="ECO:0000313" key="2">
    <source>
        <dbReference type="EMBL" id="SPD09913.1"/>
    </source>
</evidence>
<dbReference type="EMBL" id="OIVN01003265">
    <property type="protein sequence ID" value="SPD09913.1"/>
    <property type="molecule type" value="Genomic_DNA"/>
</dbReference>
<reference evidence="2" key="1">
    <citation type="submission" date="2018-02" db="EMBL/GenBank/DDBJ databases">
        <authorList>
            <person name="Cohen D.B."/>
            <person name="Kent A.D."/>
        </authorList>
    </citation>
    <scope>NUCLEOTIDE SEQUENCE</scope>
</reference>
<feature type="domain" description="Reverse transcriptase zinc-binding" evidence="1">
    <location>
        <begin position="131"/>
        <end position="215"/>
    </location>
</feature>
<gene>
    <name evidence="2" type="ORF">FSB_LOCUS37795</name>
</gene>
<evidence type="ECO:0000259" key="1">
    <source>
        <dbReference type="Pfam" id="PF13966"/>
    </source>
</evidence>
<dbReference type="PANTHER" id="PTHR36617">
    <property type="entry name" value="PROTEIN, PUTATIVE-RELATED"/>
    <property type="match status" value="1"/>
</dbReference>
<dbReference type="InterPro" id="IPR026960">
    <property type="entry name" value="RVT-Znf"/>
</dbReference>